<keyword evidence="3" id="KW-1185">Reference proteome</keyword>
<feature type="compositionally biased region" description="Polar residues" evidence="1">
    <location>
        <begin position="19"/>
        <end position="29"/>
    </location>
</feature>
<feature type="compositionally biased region" description="Low complexity" evidence="1">
    <location>
        <begin position="44"/>
        <end position="66"/>
    </location>
</feature>
<evidence type="ECO:0000313" key="2">
    <source>
        <dbReference type="EMBL" id="GAA3743866.1"/>
    </source>
</evidence>
<protein>
    <recommendedName>
        <fullName evidence="4">Cobyrinic acid a,c-diamide synthase</fullName>
    </recommendedName>
</protein>
<evidence type="ECO:0008006" key="4">
    <source>
        <dbReference type="Google" id="ProtNLM"/>
    </source>
</evidence>
<accession>A0ABP7FR50</accession>
<feature type="region of interest" description="Disordered" evidence="1">
    <location>
        <begin position="1"/>
        <end position="94"/>
    </location>
</feature>
<name>A0ABP7FR50_9ACTN</name>
<sequence length="156" mass="16614">MASQRSRRVTLPGAADLFFTSTSAPSRTPSEPVPPARPADDAAVDAPGEASAEAATTASVAADSSPEQNSPKQKRRGKAATTAPQPSGRQRHDEKITVYISAPELLALEQTRLALRAEYGLTADRGRIVREAVAVLLADFEEYGESSRLVQRLADE</sequence>
<gene>
    <name evidence="2" type="ORF">GCM10022402_24460</name>
</gene>
<comment type="caution">
    <text evidence="2">The sequence shown here is derived from an EMBL/GenBank/DDBJ whole genome shotgun (WGS) entry which is preliminary data.</text>
</comment>
<dbReference type="Proteomes" id="UP001500908">
    <property type="component" value="Unassembled WGS sequence"/>
</dbReference>
<dbReference type="EMBL" id="BAABDD010000009">
    <property type="protein sequence ID" value="GAA3743866.1"/>
    <property type="molecule type" value="Genomic_DNA"/>
</dbReference>
<evidence type="ECO:0000313" key="3">
    <source>
        <dbReference type="Proteomes" id="UP001500908"/>
    </source>
</evidence>
<reference evidence="3" key="1">
    <citation type="journal article" date="2019" name="Int. J. Syst. Evol. Microbiol.">
        <title>The Global Catalogue of Microorganisms (GCM) 10K type strain sequencing project: providing services to taxonomists for standard genome sequencing and annotation.</title>
        <authorList>
            <consortium name="The Broad Institute Genomics Platform"/>
            <consortium name="The Broad Institute Genome Sequencing Center for Infectious Disease"/>
            <person name="Wu L."/>
            <person name="Ma J."/>
        </authorList>
    </citation>
    <scope>NUCLEOTIDE SEQUENCE [LARGE SCALE GENOMIC DNA]</scope>
    <source>
        <strain evidence="3">JCM 17137</strain>
    </source>
</reference>
<dbReference type="RefSeq" id="WP_344971032.1">
    <property type="nucleotide sequence ID" value="NZ_BAABDD010000009.1"/>
</dbReference>
<proteinExistence type="predicted"/>
<organism evidence="2 3">
    <name type="scientific">Salinactinospora qingdaonensis</name>
    <dbReference type="NCBI Taxonomy" id="702744"/>
    <lineage>
        <taxon>Bacteria</taxon>
        <taxon>Bacillati</taxon>
        <taxon>Actinomycetota</taxon>
        <taxon>Actinomycetes</taxon>
        <taxon>Streptosporangiales</taxon>
        <taxon>Nocardiopsidaceae</taxon>
        <taxon>Salinactinospora</taxon>
    </lineage>
</organism>
<evidence type="ECO:0000256" key="1">
    <source>
        <dbReference type="SAM" id="MobiDB-lite"/>
    </source>
</evidence>